<dbReference type="EMBL" id="SFCI01000618">
    <property type="protein sequence ID" value="TFY78773.1"/>
    <property type="molecule type" value="Genomic_DNA"/>
</dbReference>
<accession>A0A4Y9ZXM3</accession>
<comment type="caution">
    <text evidence="1">The sequence shown here is derived from an EMBL/GenBank/DDBJ whole genome shotgun (WGS) entry which is preliminary data.</text>
</comment>
<organism evidence="1 2">
    <name type="scientific">Hericium alpestre</name>
    <dbReference type="NCBI Taxonomy" id="135208"/>
    <lineage>
        <taxon>Eukaryota</taxon>
        <taxon>Fungi</taxon>
        <taxon>Dikarya</taxon>
        <taxon>Basidiomycota</taxon>
        <taxon>Agaricomycotina</taxon>
        <taxon>Agaricomycetes</taxon>
        <taxon>Russulales</taxon>
        <taxon>Hericiaceae</taxon>
        <taxon>Hericium</taxon>
    </lineage>
</organism>
<proteinExistence type="predicted"/>
<protein>
    <submittedName>
        <fullName evidence="1">Uncharacterized protein</fullName>
    </submittedName>
</protein>
<gene>
    <name evidence="1" type="ORF">EWM64_g5239</name>
</gene>
<dbReference type="AlphaFoldDB" id="A0A4Y9ZXM3"/>
<sequence length="48" mass="4914">MQADEMSYETAKGVLEKRKLLPAGTAPNTAAAAVALCLLSGKAGVKTH</sequence>
<evidence type="ECO:0000313" key="2">
    <source>
        <dbReference type="Proteomes" id="UP000298061"/>
    </source>
</evidence>
<dbReference type="Proteomes" id="UP000298061">
    <property type="component" value="Unassembled WGS sequence"/>
</dbReference>
<reference evidence="1 2" key="1">
    <citation type="submission" date="2019-02" db="EMBL/GenBank/DDBJ databases">
        <title>Genome sequencing of the rare red list fungi Hericium alpestre (H. flagellum).</title>
        <authorList>
            <person name="Buettner E."/>
            <person name="Kellner H."/>
        </authorList>
    </citation>
    <scope>NUCLEOTIDE SEQUENCE [LARGE SCALE GENOMIC DNA]</scope>
    <source>
        <strain evidence="1 2">DSM 108284</strain>
    </source>
</reference>
<keyword evidence="2" id="KW-1185">Reference proteome</keyword>
<name>A0A4Y9ZXM3_9AGAM</name>
<evidence type="ECO:0000313" key="1">
    <source>
        <dbReference type="EMBL" id="TFY78773.1"/>
    </source>
</evidence>